<dbReference type="Proteomes" id="UP000012024">
    <property type="component" value="Unassembled WGS sequence"/>
</dbReference>
<dbReference type="PATRIC" id="fig|1137281.3.peg.497"/>
<reference evidence="1 2" key="1">
    <citation type="submission" date="2012-12" db="EMBL/GenBank/DDBJ databases">
        <title>Genome assembly of Formosa sp. AK20.</title>
        <authorList>
            <person name="Kumar R."/>
            <person name="Khatri I."/>
            <person name="Vaidya B."/>
            <person name="Subramanian S."/>
            <person name="Pinnaka A."/>
        </authorList>
    </citation>
    <scope>NUCLEOTIDE SEQUENCE [LARGE SCALE GENOMIC DNA]</scope>
    <source>
        <strain evidence="1 2">AK20</strain>
    </source>
</reference>
<sequence>MSSPAGVDLLNPNNANAYLAENIKIYYLRNGEIEEIYNPNMDAPRNFSIISPEDTGEDFYGIAIGLNSSQLENAITYIEWSETDTDTIRANFQSGDNFTILTKAWYNDVLIFDEDIIPETLPEIIKN</sequence>
<dbReference type="eggNOG" id="ENOG50333TX">
    <property type="taxonomic scope" value="Bacteria"/>
</dbReference>
<gene>
    <name evidence="1" type="ORF">D778_01898</name>
</gene>
<dbReference type="EMBL" id="ANLA01000004">
    <property type="protein sequence ID" value="EMQ96008.1"/>
    <property type="molecule type" value="Genomic_DNA"/>
</dbReference>
<organism evidence="1 2">
    <name type="scientific">Xanthomarina gelatinilytica</name>
    <dbReference type="NCBI Taxonomy" id="1137281"/>
    <lineage>
        <taxon>Bacteria</taxon>
        <taxon>Pseudomonadati</taxon>
        <taxon>Bacteroidota</taxon>
        <taxon>Flavobacteriia</taxon>
        <taxon>Flavobacteriales</taxon>
        <taxon>Flavobacteriaceae</taxon>
        <taxon>Xanthomarina</taxon>
    </lineage>
</organism>
<protein>
    <submittedName>
        <fullName evidence="1">Uncharacterized protein</fullName>
    </submittedName>
</protein>
<evidence type="ECO:0000313" key="1">
    <source>
        <dbReference type="EMBL" id="EMQ96008.1"/>
    </source>
</evidence>
<proteinExistence type="predicted"/>
<evidence type="ECO:0000313" key="2">
    <source>
        <dbReference type="Proteomes" id="UP000012024"/>
    </source>
</evidence>
<comment type="caution">
    <text evidence="1">The sequence shown here is derived from an EMBL/GenBank/DDBJ whole genome shotgun (WGS) entry which is preliminary data.</text>
</comment>
<keyword evidence="2" id="KW-1185">Reference proteome</keyword>
<dbReference type="AlphaFoldDB" id="M7NBX4"/>
<accession>M7NBX4</accession>
<name>M7NBX4_9FLAO</name>